<reference evidence="3 4" key="1">
    <citation type="submission" date="2016-10" db="EMBL/GenBank/DDBJ databases">
        <authorList>
            <person name="de Groot N.N."/>
        </authorList>
    </citation>
    <scope>NUCLEOTIDE SEQUENCE [LARGE SCALE GENOMIC DNA]</scope>
    <source>
        <strain evidence="3 4">DSM 44993</strain>
    </source>
</reference>
<accession>A0A1H8V220</accession>
<keyword evidence="2" id="KW-0812">Transmembrane</keyword>
<gene>
    <name evidence="3" type="ORF">SAMN04489732_103601</name>
</gene>
<keyword evidence="2" id="KW-1133">Transmembrane helix</keyword>
<name>A0A1H8V220_9PSEU</name>
<sequence length="132" mass="13539">MIYVANCNQPGENGRRTSPRSARPTSAGAPPADSGEDPLVPSRAPATGGRARHRKATAPSWPELLGAIFSDWGWTLRAAFIAGEILCAALGALALATRWVAAGTGVFGTGAAALVVTAVVRRRTSKSSAGKE</sequence>
<keyword evidence="4" id="KW-1185">Reference proteome</keyword>
<feature type="region of interest" description="Disordered" evidence="1">
    <location>
        <begin position="1"/>
        <end position="56"/>
    </location>
</feature>
<evidence type="ECO:0000256" key="2">
    <source>
        <dbReference type="SAM" id="Phobius"/>
    </source>
</evidence>
<dbReference type="Proteomes" id="UP000198582">
    <property type="component" value="Unassembled WGS sequence"/>
</dbReference>
<feature type="transmembrane region" description="Helical" evidence="2">
    <location>
        <begin position="99"/>
        <end position="120"/>
    </location>
</feature>
<organism evidence="3 4">
    <name type="scientific">Amycolatopsis saalfeldensis</name>
    <dbReference type="NCBI Taxonomy" id="394193"/>
    <lineage>
        <taxon>Bacteria</taxon>
        <taxon>Bacillati</taxon>
        <taxon>Actinomycetota</taxon>
        <taxon>Actinomycetes</taxon>
        <taxon>Pseudonocardiales</taxon>
        <taxon>Pseudonocardiaceae</taxon>
        <taxon>Amycolatopsis</taxon>
    </lineage>
</organism>
<evidence type="ECO:0000256" key="1">
    <source>
        <dbReference type="SAM" id="MobiDB-lite"/>
    </source>
</evidence>
<dbReference type="AlphaFoldDB" id="A0A1H8V220"/>
<feature type="transmembrane region" description="Helical" evidence="2">
    <location>
        <begin position="74"/>
        <end position="93"/>
    </location>
</feature>
<proteinExistence type="predicted"/>
<dbReference type="EMBL" id="FOEF01000003">
    <property type="protein sequence ID" value="SEP09441.1"/>
    <property type="molecule type" value="Genomic_DNA"/>
</dbReference>
<feature type="compositionally biased region" description="Polar residues" evidence="1">
    <location>
        <begin position="1"/>
        <end position="11"/>
    </location>
</feature>
<evidence type="ECO:0000313" key="3">
    <source>
        <dbReference type="EMBL" id="SEP09441.1"/>
    </source>
</evidence>
<keyword evidence="2" id="KW-0472">Membrane</keyword>
<evidence type="ECO:0000313" key="4">
    <source>
        <dbReference type="Proteomes" id="UP000198582"/>
    </source>
</evidence>
<protein>
    <submittedName>
        <fullName evidence="3">Uncharacterized protein</fullName>
    </submittedName>
</protein>